<organism evidence="1 2">
    <name type="scientific">Labrys monachus</name>
    <dbReference type="NCBI Taxonomy" id="217067"/>
    <lineage>
        <taxon>Bacteria</taxon>
        <taxon>Pseudomonadati</taxon>
        <taxon>Pseudomonadota</taxon>
        <taxon>Alphaproteobacteria</taxon>
        <taxon>Hyphomicrobiales</taxon>
        <taxon>Xanthobacteraceae</taxon>
        <taxon>Labrys</taxon>
    </lineage>
</organism>
<keyword evidence="2" id="KW-1185">Reference proteome</keyword>
<comment type="caution">
    <text evidence="1">The sequence shown here is derived from an EMBL/GenBank/DDBJ whole genome shotgun (WGS) entry which is preliminary data.</text>
</comment>
<dbReference type="Proteomes" id="UP001237448">
    <property type="component" value="Unassembled WGS sequence"/>
</dbReference>
<evidence type="ECO:0000313" key="1">
    <source>
        <dbReference type="EMBL" id="MDQ0392174.1"/>
    </source>
</evidence>
<accession>A0ABU0FDD0</accession>
<protein>
    <submittedName>
        <fullName evidence="1">Uncharacterized protein</fullName>
    </submittedName>
</protein>
<dbReference type="RefSeq" id="WP_307425655.1">
    <property type="nucleotide sequence ID" value="NZ_JAUSVK010000001.1"/>
</dbReference>
<dbReference type="EMBL" id="JAUSVK010000001">
    <property type="protein sequence ID" value="MDQ0392174.1"/>
    <property type="molecule type" value="Genomic_DNA"/>
</dbReference>
<evidence type="ECO:0000313" key="2">
    <source>
        <dbReference type="Proteomes" id="UP001237448"/>
    </source>
</evidence>
<sequence>MGEAKSIAVFYLLRRGNDPCLFGGFLASLRKHATAIDYMPFLIQKGFAEAEIEPLASSWVTERGQRATVLHVSDEGYDLTAYRTAAARIEASHCLFFNSYARLLAPRWLEVYADASARLGDDAVIGATGSWTSIDPELSFPSPHLRTNAIFLRRELYLSFDNPLDTKDACIRFESGPQSLSRSILRGGGRIAMVGRSGQVVPPESWPESRIYYSGDQEELLVADNRSHGYQVARARSRWRLSKAAWGDKRANIARRSWLSRKVLDWQWRHGRPVP</sequence>
<reference evidence="1 2" key="1">
    <citation type="submission" date="2023-07" db="EMBL/GenBank/DDBJ databases">
        <title>Genomic Encyclopedia of Type Strains, Phase IV (KMG-IV): sequencing the most valuable type-strain genomes for metagenomic binning, comparative biology and taxonomic classification.</title>
        <authorList>
            <person name="Goeker M."/>
        </authorList>
    </citation>
    <scope>NUCLEOTIDE SEQUENCE [LARGE SCALE GENOMIC DNA]</scope>
    <source>
        <strain evidence="1 2">DSM 5896</strain>
    </source>
</reference>
<proteinExistence type="predicted"/>
<gene>
    <name evidence="1" type="ORF">J3R73_001966</name>
</gene>
<name>A0ABU0FDD0_9HYPH</name>